<evidence type="ECO:0000259" key="1">
    <source>
        <dbReference type="SMART" id="SM00897"/>
    </source>
</evidence>
<dbReference type="PANTHER" id="PTHR40252">
    <property type="entry name" value="BLR0328 PROTEIN"/>
    <property type="match status" value="1"/>
</dbReference>
<dbReference type="InterPro" id="IPR019494">
    <property type="entry name" value="FIST_C"/>
</dbReference>
<name>A0A1F6MBG3_9BACT</name>
<dbReference type="InterPro" id="IPR013702">
    <property type="entry name" value="FIST_domain_N"/>
</dbReference>
<dbReference type="PANTHER" id="PTHR40252:SF2">
    <property type="entry name" value="BLR0328 PROTEIN"/>
    <property type="match status" value="1"/>
</dbReference>
<dbReference type="Pfam" id="PF08495">
    <property type="entry name" value="FIST"/>
    <property type="match status" value="1"/>
</dbReference>
<evidence type="ECO:0000313" key="2">
    <source>
        <dbReference type="EMBL" id="OGH69012.1"/>
    </source>
</evidence>
<dbReference type="EMBL" id="MFQA01000020">
    <property type="protein sequence ID" value="OGH69012.1"/>
    <property type="molecule type" value="Genomic_DNA"/>
</dbReference>
<dbReference type="SMART" id="SM00897">
    <property type="entry name" value="FIST"/>
    <property type="match status" value="1"/>
</dbReference>
<gene>
    <name evidence="2" type="ORF">A3D53_03860</name>
</gene>
<sequence>MIKAGVGTQQNITEPRKAARAAVREAVTKLDGRKPDIIFMFSSIKYDQKELLAGANAEVSGVPIVGGTAAGEITSWASLYDAVNVMAIVSDQIKFHVGCGSKVSKDSFNAGAEAAKNVISASGNQKPDLFIMIPDGMTGNGAAIVEGAKSILGKNFPIIGGSTGDDYLFKKTFEYCHGKLLTDSVVGIGVSGNFSYGFGIRHGWEPVGLPLTVTKAEGVALKEINHEPALKVYQDYFGKNASDLVKEPLARMAYTYPLGIAVPGSDEFLIRDPVVANEKGEIIMAAAIPEGTPIRLMIGDRDAAIEAAEMAAQTAKEEL</sequence>
<dbReference type="Proteomes" id="UP000176413">
    <property type="component" value="Unassembled WGS sequence"/>
</dbReference>
<feature type="non-terminal residue" evidence="2">
    <location>
        <position position="319"/>
    </location>
</feature>
<accession>A0A1F6MBG3</accession>
<feature type="domain" description="FIST" evidence="1">
    <location>
        <begin position="34"/>
        <end position="228"/>
    </location>
</feature>
<dbReference type="AlphaFoldDB" id="A0A1F6MBG3"/>
<organism evidence="2 3">
    <name type="scientific">Candidatus Magasanikbacteria bacterium RIFCSPHIGHO2_02_FULL_45_10</name>
    <dbReference type="NCBI Taxonomy" id="1798679"/>
    <lineage>
        <taxon>Bacteria</taxon>
        <taxon>Candidatus Magasanikiibacteriota</taxon>
    </lineage>
</organism>
<comment type="caution">
    <text evidence="2">The sequence shown here is derived from an EMBL/GenBank/DDBJ whole genome shotgun (WGS) entry which is preliminary data.</text>
</comment>
<reference evidence="2 3" key="1">
    <citation type="journal article" date="2016" name="Nat. Commun.">
        <title>Thousands of microbial genomes shed light on interconnected biogeochemical processes in an aquifer system.</title>
        <authorList>
            <person name="Anantharaman K."/>
            <person name="Brown C.T."/>
            <person name="Hug L.A."/>
            <person name="Sharon I."/>
            <person name="Castelle C.J."/>
            <person name="Probst A.J."/>
            <person name="Thomas B.C."/>
            <person name="Singh A."/>
            <person name="Wilkins M.J."/>
            <person name="Karaoz U."/>
            <person name="Brodie E.L."/>
            <person name="Williams K.H."/>
            <person name="Hubbard S.S."/>
            <person name="Banfield J.F."/>
        </authorList>
    </citation>
    <scope>NUCLEOTIDE SEQUENCE [LARGE SCALE GENOMIC DNA]</scope>
</reference>
<dbReference type="Pfam" id="PF10442">
    <property type="entry name" value="FIST_C"/>
    <property type="match status" value="1"/>
</dbReference>
<proteinExistence type="predicted"/>
<protein>
    <recommendedName>
        <fullName evidence="1">FIST domain-containing protein</fullName>
    </recommendedName>
</protein>
<evidence type="ECO:0000313" key="3">
    <source>
        <dbReference type="Proteomes" id="UP000176413"/>
    </source>
</evidence>